<protein>
    <submittedName>
        <fullName evidence="2">DUF1772 domain-containing protein</fullName>
    </submittedName>
</protein>
<proteinExistence type="predicted"/>
<name>A0ABD5B533_ELIMR</name>
<keyword evidence="1" id="KW-0472">Membrane</keyword>
<feature type="transmembrane region" description="Helical" evidence="1">
    <location>
        <begin position="130"/>
        <end position="149"/>
    </location>
</feature>
<keyword evidence="1" id="KW-1133">Transmembrane helix</keyword>
<dbReference type="RefSeq" id="WP_078795559.1">
    <property type="nucleotide sequence ID" value="NZ_JAUCQJ010000002.1"/>
</dbReference>
<feature type="transmembrane region" description="Helical" evidence="1">
    <location>
        <begin position="12"/>
        <end position="33"/>
    </location>
</feature>
<keyword evidence="1" id="KW-0812">Transmembrane</keyword>
<evidence type="ECO:0000313" key="2">
    <source>
        <dbReference type="EMBL" id="MDQ8748800.1"/>
    </source>
</evidence>
<feature type="transmembrane region" description="Helical" evidence="1">
    <location>
        <begin position="82"/>
        <end position="104"/>
    </location>
</feature>
<feature type="transmembrane region" description="Helical" evidence="1">
    <location>
        <begin position="53"/>
        <end position="75"/>
    </location>
</feature>
<dbReference type="EMBL" id="JAUCQJ010000002">
    <property type="protein sequence ID" value="MDQ8748800.1"/>
    <property type="molecule type" value="Genomic_DNA"/>
</dbReference>
<dbReference type="AlphaFoldDB" id="A0ABD5B533"/>
<dbReference type="PROSITE" id="PS51257">
    <property type="entry name" value="PROKAR_LIPOPROTEIN"/>
    <property type="match status" value="1"/>
</dbReference>
<evidence type="ECO:0000256" key="1">
    <source>
        <dbReference type="SAM" id="Phobius"/>
    </source>
</evidence>
<comment type="caution">
    <text evidence="2">The sequence shown here is derived from an EMBL/GenBank/DDBJ whole genome shotgun (WGS) entry which is preliminary data.</text>
</comment>
<reference evidence="2 3" key="1">
    <citation type="submission" date="2023-06" db="EMBL/GenBank/DDBJ databases">
        <title>Nosocomial Elizabethkingia miricola genome.</title>
        <authorList>
            <person name="Morgado S."/>
            <person name="Fonseca E."/>
            <person name="Freitas F."/>
            <person name="Vicente A.C."/>
        </authorList>
    </citation>
    <scope>NUCLEOTIDE SEQUENCE [LARGE SCALE GENOMIC DNA]</scope>
    <source>
        <strain evidence="2 3">EM15</strain>
    </source>
</reference>
<gene>
    <name evidence="2" type="ORF">QT385_09130</name>
</gene>
<dbReference type="Proteomes" id="UP001239265">
    <property type="component" value="Unassembled WGS sequence"/>
</dbReference>
<accession>A0ABD5B533</accession>
<sequence>MKNISSLSIINLILLSAFSGGCLMVLFVLLPFWQSSTPEVFLNWFAANNKAIGMTMLPMEVLPLIASVVLFFVALRQKKSNIPLWLLTNICNLIILVMFIVYFFSANRMMASGRFPADKVSEELQKWKTIHIARTITSVLAIVFCGLAIKKADE</sequence>
<organism evidence="2 3">
    <name type="scientific">Elizabethkingia miricola</name>
    <name type="common">Chryseobacterium miricola</name>
    <dbReference type="NCBI Taxonomy" id="172045"/>
    <lineage>
        <taxon>Bacteria</taxon>
        <taxon>Pseudomonadati</taxon>
        <taxon>Bacteroidota</taxon>
        <taxon>Flavobacteriia</taxon>
        <taxon>Flavobacteriales</taxon>
        <taxon>Weeksellaceae</taxon>
        <taxon>Elizabethkingia</taxon>
    </lineage>
</organism>
<evidence type="ECO:0000313" key="3">
    <source>
        <dbReference type="Proteomes" id="UP001239265"/>
    </source>
</evidence>